<feature type="domain" description="DNA methylase N-4/N-6" evidence="3">
    <location>
        <begin position="8"/>
        <end position="58"/>
    </location>
</feature>
<dbReference type="GO" id="GO:0008170">
    <property type="term" value="F:N-methyltransferase activity"/>
    <property type="evidence" value="ECO:0007669"/>
    <property type="project" value="InterPro"/>
</dbReference>
<comment type="caution">
    <text evidence="4">The sequence shown here is derived from an EMBL/GenBank/DDBJ whole genome shotgun (WGS) entry which is preliminary data.</text>
</comment>
<keyword evidence="2" id="KW-0808">Transferase</keyword>
<evidence type="ECO:0000256" key="1">
    <source>
        <dbReference type="ARBA" id="ARBA00022603"/>
    </source>
</evidence>
<evidence type="ECO:0000259" key="3">
    <source>
        <dbReference type="Pfam" id="PF01555"/>
    </source>
</evidence>
<dbReference type="Gene3D" id="3.40.50.150">
    <property type="entry name" value="Vaccinia Virus protein VP39"/>
    <property type="match status" value="1"/>
</dbReference>
<organism evidence="4 5">
    <name type="scientific">candidate division TA06 bacterium</name>
    <dbReference type="NCBI Taxonomy" id="2250710"/>
    <lineage>
        <taxon>Bacteria</taxon>
        <taxon>Bacteria division TA06</taxon>
    </lineage>
</organism>
<name>A0A660SCK0_UNCT6</name>
<dbReference type="Pfam" id="PF01555">
    <property type="entry name" value="N6_N4_Mtase"/>
    <property type="match status" value="1"/>
</dbReference>
<accession>A0A660SCK0</accession>
<gene>
    <name evidence="4" type="ORF">DRP43_06330</name>
</gene>
<reference evidence="4 5" key="1">
    <citation type="submission" date="2018-06" db="EMBL/GenBank/DDBJ databases">
        <title>Extensive metabolic versatility and redundancy in microbially diverse, dynamic hydrothermal sediments.</title>
        <authorList>
            <person name="Dombrowski N."/>
            <person name="Teske A."/>
            <person name="Baker B.J."/>
        </authorList>
    </citation>
    <scope>NUCLEOTIDE SEQUENCE [LARGE SCALE GENOMIC DNA]</scope>
    <source>
        <strain evidence="4">B10_G13</strain>
    </source>
</reference>
<proteinExistence type="predicted"/>
<dbReference type="AlphaFoldDB" id="A0A660SCK0"/>
<dbReference type="Proteomes" id="UP000271125">
    <property type="component" value="Unassembled WGS sequence"/>
</dbReference>
<sequence length="93" mass="11004">MRFSYFNPVLAQRVIKYWSNRGDIVLDPFCGRSTRAVMTLELDRIYQGYEIAPLTFKLTKQHLENRNKQLFSPKNDKFQLFLDDGCLLKQTPD</sequence>
<feature type="non-terminal residue" evidence="4">
    <location>
        <position position="93"/>
    </location>
</feature>
<dbReference type="SUPFAM" id="SSF53335">
    <property type="entry name" value="S-adenosyl-L-methionine-dependent methyltransferases"/>
    <property type="match status" value="1"/>
</dbReference>
<protein>
    <recommendedName>
        <fullName evidence="3">DNA methylase N-4/N-6 domain-containing protein</fullName>
    </recommendedName>
</protein>
<keyword evidence="1" id="KW-0489">Methyltransferase</keyword>
<dbReference type="InterPro" id="IPR029063">
    <property type="entry name" value="SAM-dependent_MTases_sf"/>
</dbReference>
<dbReference type="InterPro" id="IPR002941">
    <property type="entry name" value="DNA_methylase_N4/N6"/>
</dbReference>
<evidence type="ECO:0000313" key="4">
    <source>
        <dbReference type="EMBL" id="RKX67701.1"/>
    </source>
</evidence>
<evidence type="ECO:0000313" key="5">
    <source>
        <dbReference type="Proteomes" id="UP000271125"/>
    </source>
</evidence>
<dbReference type="EMBL" id="QNBD01000325">
    <property type="protein sequence ID" value="RKX67701.1"/>
    <property type="molecule type" value="Genomic_DNA"/>
</dbReference>
<dbReference type="GO" id="GO:0032259">
    <property type="term" value="P:methylation"/>
    <property type="evidence" value="ECO:0007669"/>
    <property type="project" value="UniProtKB-KW"/>
</dbReference>
<dbReference type="GO" id="GO:0003677">
    <property type="term" value="F:DNA binding"/>
    <property type="evidence" value="ECO:0007669"/>
    <property type="project" value="InterPro"/>
</dbReference>
<evidence type="ECO:0000256" key="2">
    <source>
        <dbReference type="ARBA" id="ARBA00022679"/>
    </source>
</evidence>